<evidence type="ECO:0000313" key="9">
    <source>
        <dbReference type="Proteomes" id="UP000502421"/>
    </source>
</evidence>
<dbReference type="InterPro" id="IPR007627">
    <property type="entry name" value="RNA_pol_sigma70_r2"/>
</dbReference>
<reference evidence="7" key="2">
    <citation type="submission" date="2020-09" db="EMBL/GenBank/DDBJ databases">
        <authorList>
            <person name="Kittiwongwattana C."/>
        </authorList>
    </citation>
    <scope>NUCLEOTIDE SEQUENCE</scope>
    <source>
        <strain evidence="7">1310</strain>
    </source>
</reference>
<dbReference type="Gene3D" id="1.10.10.10">
    <property type="entry name" value="Winged helix-like DNA-binding domain superfamily/Winged helix DNA-binding domain"/>
    <property type="match status" value="1"/>
</dbReference>
<dbReference type="AlphaFoldDB" id="A0AAE7D8A4"/>
<dbReference type="EMBL" id="CP051204">
    <property type="protein sequence ID" value="QJB38371.1"/>
    <property type="molecule type" value="Genomic_DNA"/>
</dbReference>
<keyword evidence="2" id="KW-0805">Transcription regulation</keyword>
<dbReference type="NCBIfam" id="TIGR02937">
    <property type="entry name" value="sigma70-ECF"/>
    <property type="match status" value="1"/>
</dbReference>
<dbReference type="InterPro" id="IPR013249">
    <property type="entry name" value="RNA_pol_sigma70_r4_t2"/>
</dbReference>
<sequence>MPESRYHDESDLLLRVAAGDEHAYKFLFDRHWNRIYQVALSFLKDAEESREAVQLVFIRLWEKRSHLPGVENFDAWLFIMARNTILNKLNRKATEAMMLTDDLPLEDQLTPEMAIEYKQTALLVQEALTRLPPQQLQVFRLSREQGLTHAQIARQMNISQATVKSHIIRALHTLRAYIRERDGNMLLALWLLTRIID</sequence>
<evidence type="ECO:0000259" key="6">
    <source>
        <dbReference type="Pfam" id="PF08281"/>
    </source>
</evidence>
<dbReference type="SUPFAM" id="SSF88659">
    <property type="entry name" value="Sigma3 and sigma4 domains of RNA polymerase sigma factors"/>
    <property type="match status" value="1"/>
</dbReference>
<dbReference type="Proteomes" id="UP000503144">
    <property type="component" value="Chromosome"/>
</dbReference>
<evidence type="ECO:0000259" key="5">
    <source>
        <dbReference type="Pfam" id="PF04542"/>
    </source>
</evidence>
<evidence type="ECO:0000313" key="8">
    <source>
        <dbReference type="EMBL" id="QJB38371.1"/>
    </source>
</evidence>
<dbReference type="CDD" id="cd06171">
    <property type="entry name" value="Sigma70_r4"/>
    <property type="match status" value="1"/>
</dbReference>
<evidence type="ECO:0000256" key="4">
    <source>
        <dbReference type="ARBA" id="ARBA00023163"/>
    </source>
</evidence>
<protein>
    <submittedName>
        <fullName evidence="7">RNA polymerase sigma-70 factor</fullName>
    </submittedName>
</protein>
<dbReference type="Proteomes" id="UP000502421">
    <property type="component" value="Chromosome"/>
</dbReference>
<evidence type="ECO:0000313" key="10">
    <source>
        <dbReference type="Proteomes" id="UP000503144"/>
    </source>
</evidence>
<dbReference type="Pfam" id="PF08281">
    <property type="entry name" value="Sigma70_r4_2"/>
    <property type="match status" value="1"/>
</dbReference>
<gene>
    <name evidence="8" type="ORF">HF324_11045</name>
    <name evidence="7" type="ORF">HF329_11375</name>
</gene>
<feature type="domain" description="RNA polymerase sigma-70 region 2" evidence="5">
    <location>
        <begin position="27"/>
        <end position="93"/>
    </location>
</feature>
<dbReference type="EMBL" id="CP051205">
    <property type="protein sequence ID" value="QJB31893.1"/>
    <property type="molecule type" value="Genomic_DNA"/>
</dbReference>
<dbReference type="Pfam" id="PF04542">
    <property type="entry name" value="Sigma70_r2"/>
    <property type="match status" value="1"/>
</dbReference>
<dbReference type="GO" id="GO:0006352">
    <property type="term" value="P:DNA-templated transcription initiation"/>
    <property type="evidence" value="ECO:0007669"/>
    <property type="project" value="InterPro"/>
</dbReference>
<dbReference type="Gene3D" id="1.10.1740.10">
    <property type="match status" value="1"/>
</dbReference>
<dbReference type="RefSeq" id="WP_168804149.1">
    <property type="nucleotide sequence ID" value="NZ_CP051204.2"/>
</dbReference>
<dbReference type="InterPro" id="IPR013325">
    <property type="entry name" value="RNA_pol_sigma_r2"/>
</dbReference>
<organism evidence="7 9">
    <name type="scientific">Chitinophaga oryzae</name>
    <dbReference type="NCBI Taxonomy" id="2725414"/>
    <lineage>
        <taxon>Bacteria</taxon>
        <taxon>Pseudomonadati</taxon>
        <taxon>Bacteroidota</taxon>
        <taxon>Chitinophagia</taxon>
        <taxon>Chitinophagales</taxon>
        <taxon>Chitinophagaceae</taxon>
        <taxon>Chitinophaga</taxon>
    </lineage>
</organism>
<dbReference type="GO" id="GO:0003677">
    <property type="term" value="F:DNA binding"/>
    <property type="evidence" value="ECO:0007669"/>
    <property type="project" value="InterPro"/>
</dbReference>
<comment type="similarity">
    <text evidence="1">Belongs to the sigma-70 factor family. ECF subfamily.</text>
</comment>
<name>A0AAE7D8A4_9BACT</name>
<reference evidence="9 10" key="1">
    <citation type="submission" date="2020-04" db="EMBL/GenBank/DDBJ databases">
        <authorList>
            <person name="Kittiwongwattana C."/>
        </authorList>
    </citation>
    <scope>NUCLEOTIDE SEQUENCE [LARGE SCALE GENOMIC DNA]</scope>
    <source>
        <strain evidence="8 10">1303</strain>
        <strain evidence="9">1310</strain>
    </source>
</reference>
<evidence type="ECO:0000256" key="3">
    <source>
        <dbReference type="ARBA" id="ARBA00023082"/>
    </source>
</evidence>
<evidence type="ECO:0000256" key="1">
    <source>
        <dbReference type="ARBA" id="ARBA00010641"/>
    </source>
</evidence>
<dbReference type="PANTHER" id="PTHR43133:SF46">
    <property type="entry name" value="RNA POLYMERASE SIGMA-70 FACTOR ECF SUBFAMILY"/>
    <property type="match status" value="1"/>
</dbReference>
<dbReference type="InterPro" id="IPR039425">
    <property type="entry name" value="RNA_pol_sigma-70-like"/>
</dbReference>
<evidence type="ECO:0000256" key="2">
    <source>
        <dbReference type="ARBA" id="ARBA00023015"/>
    </source>
</evidence>
<keyword evidence="10" id="KW-1185">Reference proteome</keyword>
<evidence type="ECO:0000313" key="7">
    <source>
        <dbReference type="EMBL" id="QJB31893.1"/>
    </source>
</evidence>
<proteinExistence type="inferred from homology"/>
<dbReference type="KEGG" id="coy:HF329_11375"/>
<accession>A0AAE7D8A4</accession>
<dbReference type="InterPro" id="IPR014284">
    <property type="entry name" value="RNA_pol_sigma-70_dom"/>
</dbReference>
<dbReference type="GO" id="GO:0016987">
    <property type="term" value="F:sigma factor activity"/>
    <property type="evidence" value="ECO:0007669"/>
    <property type="project" value="UniProtKB-KW"/>
</dbReference>
<keyword evidence="3" id="KW-0731">Sigma factor</keyword>
<keyword evidence="4" id="KW-0804">Transcription</keyword>
<feature type="domain" description="RNA polymerase sigma factor 70 region 4 type 2" evidence="6">
    <location>
        <begin position="123"/>
        <end position="171"/>
    </location>
</feature>
<dbReference type="NCBIfam" id="TIGR02985">
    <property type="entry name" value="Sig70_bacteroi1"/>
    <property type="match status" value="1"/>
</dbReference>
<dbReference type="InterPro" id="IPR013324">
    <property type="entry name" value="RNA_pol_sigma_r3/r4-like"/>
</dbReference>
<dbReference type="InterPro" id="IPR014327">
    <property type="entry name" value="RNA_pol_sigma70_bacteroid"/>
</dbReference>
<dbReference type="PANTHER" id="PTHR43133">
    <property type="entry name" value="RNA POLYMERASE ECF-TYPE SIGMA FACTO"/>
    <property type="match status" value="1"/>
</dbReference>
<dbReference type="InterPro" id="IPR036388">
    <property type="entry name" value="WH-like_DNA-bd_sf"/>
</dbReference>
<dbReference type="SUPFAM" id="SSF88946">
    <property type="entry name" value="Sigma2 domain of RNA polymerase sigma factors"/>
    <property type="match status" value="1"/>
</dbReference>